<organism evidence="2 3">
    <name type="scientific">Neoasaia chiangmaiensis</name>
    <dbReference type="NCBI Taxonomy" id="320497"/>
    <lineage>
        <taxon>Bacteria</taxon>
        <taxon>Pseudomonadati</taxon>
        <taxon>Pseudomonadota</taxon>
        <taxon>Alphaproteobacteria</taxon>
        <taxon>Acetobacterales</taxon>
        <taxon>Acetobacteraceae</taxon>
        <taxon>Neoasaia</taxon>
    </lineage>
</organism>
<dbReference type="Proteomes" id="UP000188604">
    <property type="component" value="Chromosome"/>
</dbReference>
<evidence type="ECO:0000256" key="1">
    <source>
        <dbReference type="SAM" id="SignalP"/>
    </source>
</evidence>
<keyword evidence="1" id="KW-0732">Signal</keyword>
<protein>
    <recommendedName>
        <fullName evidence="4">UrcA family protein</fullName>
    </recommendedName>
</protein>
<accession>A0A1U9KPN8</accession>
<evidence type="ECO:0008006" key="4">
    <source>
        <dbReference type="Google" id="ProtNLM"/>
    </source>
</evidence>
<sequence>MSLQGMMKKVNSMIRSMLLTAFALTATIAAPAFAQEPPVQASQNINISQVDLRDEANWRMVDRQVAAAAETVCHRIVQASDRYSADVDECVENAKHDAQRQMRQVLARQEADAKVRFANLGSTARHG</sequence>
<evidence type="ECO:0000313" key="3">
    <source>
        <dbReference type="Proteomes" id="UP000188604"/>
    </source>
</evidence>
<name>A0A1U9KPN8_9PROT</name>
<dbReference type="RefSeq" id="WP_077806767.1">
    <property type="nucleotide sequence ID" value="NZ_BJXS01000002.1"/>
</dbReference>
<proteinExistence type="predicted"/>
<dbReference type="NCBIfam" id="TIGR04433">
    <property type="entry name" value="UrcA_uranyl"/>
    <property type="match status" value="1"/>
</dbReference>
<gene>
    <name evidence="2" type="ORF">A0U93_07300</name>
</gene>
<dbReference type="AlphaFoldDB" id="A0A1U9KPN8"/>
<feature type="signal peptide" evidence="1">
    <location>
        <begin position="1"/>
        <end position="34"/>
    </location>
</feature>
<dbReference type="InterPro" id="IPR030972">
    <property type="entry name" value="UrcA_uranyl"/>
</dbReference>
<reference evidence="2 3" key="1">
    <citation type="submission" date="2016-03" db="EMBL/GenBank/DDBJ databases">
        <title>Acetic acid bacteria sequencing.</title>
        <authorList>
            <person name="Brandt J."/>
            <person name="Jakob F."/>
            <person name="Vogel R.F."/>
        </authorList>
    </citation>
    <scope>NUCLEOTIDE SEQUENCE [LARGE SCALE GENOMIC DNA]</scope>
    <source>
        <strain evidence="2 3">NBRC 101099</strain>
    </source>
</reference>
<evidence type="ECO:0000313" key="2">
    <source>
        <dbReference type="EMBL" id="AQS87774.1"/>
    </source>
</evidence>
<dbReference type="EMBL" id="CP014691">
    <property type="protein sequence ID" value="AQS87774.1"/>
    <property type="molecule type" value="Genomic_DNA"/>
</dbReference>
<dbReference type="KEGG" id="nch:A0U93_07300"/>
<feature type="chain" id="PRO_5013047063" description="UrcA family protein" evidence="1">
    <location>
        <begin position="35"/>
        <end position="127"/>
    </location>
</feature>
<keyword evidence="3" id="KW-1185">Reference proteome</keyword>